<feature type="domain" description="DUF4232" evidence="2">
    <location>
        <begin position="63"/>
        <end position="194"/>
    </location>
</feature>
<comment type="caution">
    <text evidence="3">The sequence shown here is derived from an EMBL/GenBank/DDBJ whole genome shotgun (WGS) entry which is preliminary data.</text>
</comment>
<name>A0ABS2AH45_9ACTN</name>
<keyword evidence="4" id="KW-1185">Reference proteome</keyword>
<organism evidence="3 4">
    <name type="scientific">Paractinoplanes ovalisporus</name>
    <dbReference type="NCBI Taxonomy" id="2810368"/>
    <lineage>
        <taxon>Bacteria</taxon>
        <taxon>Bacillati</taxon>
        <taxon>Actinomycetota</taxon>
        <taxon>Actinomycetes</taxon>
        <taxon>Micromonosporales</taxon>
        <taxon>Micromonosporaceae</taxon>
        <taxon>Paractinoplanes</taxon>
    </lineage>
</organism>
<keyword evidence="1" id="KW-0732">Signal</keyword>
<dbReference type="Pfam" id="PF14016">
    <property type="entry name" value="DUF4232"/>
    <property type="match status" value="1"/>
</dbReference>
<dbReference type="RefSeq" id="WP_203378525.1">
    <property type="nucleotide sequence ID" value="NZ_JAENHP010000007.1"/>
</dbReference>
<reference evidence="3 4" key="1">
    <citation type="submission" date="2021-01" db="EMBL/GenBank/DDBJ databases">
        <title>Actinoplanes sp. nov. LDG1-06 isolated from lichen.</title>
        <authorList>
            <person name="Saeng-In P."/>
            <person name="Phongsopitanun W."/>
            <person name="Kanchanasin P."/>
            <person name="Yuki M."/>
            <person name="Kudo T."/>
            <person name="Ohkuma M."/>
            <person name="Tanasupawat S."/>
        </authorList>
    </citation>
    <scope>NUCLEOTIDE SEQUENCE [LARGE SCALE GENOMIC DNA]</scope>
    <source>
        <strain evidence="3 4">LDG1-06</strain>
    </source>
</reference>
<accession>A0ABS2AH45</accession>
<proteinExistence type="predicted"/>
<evidence type="ECO:0000256" key="1">
    <source>
        <dbReference type="SAM" id="SignalP"/>
    </source>
</evidence>
<dbReference type="Proteomes" id="UP000632138">
    <property type="component" value="Unassembled WGS sequence"/>
</dbReference>
<sequence>MPGVRRLLLLVLVVPLLASCSEPWRAADGLMPTATPSAPAPSVVASSPAGPAAPEAVEAVSACSLTGVLITADRGDAAAGYREMGLHIRNCGTEPYELRGRPDIVVLDEDGRPLKISVEASRHYTAAPGRLVLKPGAGAMAVLSWRNTVTSISGGVDTGESLAVAVSEGGMRQLVTLPSTLDLGNTGRLETSAWF</sequence>
<dbReference type="InterPro" id="IPR025326">
    <property type="entry name" value="DUF4232"/>
</dbReference>
<evidence type="ECO:0000259" key="2">
    <source>
        <dbReference type="Pfam" id="PF14016"/>
    </source>
</evidence>
<gene>
    <name evidence="3" type="ORF">JIG36_23515</name>
</gene>
<protein>
    <submittedName>
        <fullName evidence="3">DUF4232 domain-containing protein</fullName>
    </submittedName>
</protein>
<dbReference type="PROSITE" id="PS51257">
    <property type="entry name" value="PROKAR_LIPOPROTEIN"/>
    <property type="match status" value="1"/>
</dbReference>
<feature type="signal peptide" evidence="1">
    <location>
        <begin position="1"/>
        <end position="26"/>
    </location>
</feature>
<evidence type="ECO:0000313" key="3">
    <source>
        <dbReference type="EMBL" id="MBM2618529.1"/>
    </source>
</evidence>
<feature type="chain" id="PRO_5045402005" evidence="1">
    <location>
        <begin position="27"/>
        <end position="195"/>
    </location>
</feature>
<evidence type="ECO:0000313" key="4">
    <source>
        <dbReference type="Proteomes" id="UP000632138"/>
    </source>
</evidence>
<dbReference type="EMBL" id="JAENHP010000007">
    <property type="protein sequence ID" value="MBM2618529.1"/>
    <property type="molecule type" value="Genomic_DNA"/>
</dbReference>